<evidence type="ECO:0000313" key="1">
    <source>
        <dbReference type="EMBL" id="PNZ66722.1"/>
    </source>
</evidence>
<dbReference type="EMBL" id="PPQW01000052">
    <property type="protein sequence ID" value="PNZ66722.1"/>
    <property type="molecule type" value="Genomic_DNA"/>
</dbReference>
<proteinExistence type="predicted"/>
<organism evidence="1 2">
    <name type="scientific">Staphylococcus auricularis</name>
    <dbReference type="NCBI Taxonomy" id="29379"/>
    <lineage>
        <taxon>Bacteria</taxon>
        <taxon>Bacillati</taxon>
        <taxon>Bacillota</taxon>
        <taxon>Bacilli</taxon>
        <taxon>Bacillales</taxon>
        <taxon>Staphylococcaceae</taxon>
        <taxon>Staphylococcus</taxon>
    </lineage>
</organism>
<protein>
    <recommendedName>
        <fullName evidence="3">Apea-like HEPN domain-containing protein</fullName>
    </recommendedName>
</protein>
<accession>A0AAP8PPQ5</accession>
<comment type="caution">
    <text evidence="1">The sequence shown here is derived from an EMBL/GenBank/DDBJ whole genome shotgun (WGS) entry which is preliminary data.</text>
</comment>
<evidence type="ECO:0000313" key="2">
    <source>
        <dbReference type="Proteomes" id="UP000242470"/>
    </source>
</evidence>
<reference evidence="1 2" key="1">
    <citation type="submission" date="2017-08" db="EMBL/GenBank/DDBJ databases">
        <title>Draft genome sequences of 64 type strains of genus Staph aureus.</title>
        <authorList>
            <person name="Cole K."/>
            <person name="Golubchik T."/>
            <person name="Russell J."/>
            <person name="Foster D."/>
            <person name="Llewelyn M."/>
            <person name="Wilson D."/>
            <person name="Crook D."/>
            <person name="Paul J."/>
        </authorList>
    </citation>
    <scope>NUCLEOTIDE SEQUENCE [LARGE SCALE GENOMIC DNA]</scope>
    <source>
        <strain evidence="1 2">NCTC 12101</strain>
    </source>
</reference>
<dbReference type="GeneID" id="64981069"/>
<sequence>MEIEVGIDNIEQSNKFLRKLWSLFNEEFGKCSWQYSPFKIGKYQQIYFGMADIKDYNLEISILYKNKGSITKIIFESSDGDKLDEKMRETLKKLVKYAKENYDEKEAFFFKGSIISNYVFSNYETQCQSMQIFGLKNKSSNLVFSVSAYDHNQASGKAIEFINEALDFLSIETNLMFYLEEINVIENAKFKEKDEMTYNKKESYQDNSDFIEGYSTNNKQIVISKEAIQFLKYIQKNDNEDIRAFMRACHHFHSARKLDSDTFEVNSLHKKTNTRLDSNLEIANTLYLSALEVVSSIGFQSDRCSECNQLKYSISKRVKDITNKYLNDNVAKEVVKSYSLRSKYLHEGVLIRNTSPTIQSIPLLDNSTKSGCKENFPASIYNLREYTSYILRRFYREFFDL</sequence>
<evidence type="ECO:0008006" key="3">
    <source>
        <dbReference type="Google" id="ProtNLM"/>
    </source>
</evidence>
<dbReference type="AlphaFoldDB" id="A0AAP8PPQ5"/>
<gene>
    <name evidence="1" type="ORF">CD158_07855</name>
</gene>
<dbReference type="Proteomes" id="UP000242470">
    <property type="component" value="Unassembled WGS sequence"/>
</dbReference>
<dbReference type="RefSeq" id="WP_059107006.1">
    <property type="nucleotide sequence ID" value="NZ_AP024589.1"/>
</dbReference>
<name>A0AAP8PPQ5_9STAP</name>